<comment type="subcellular location">
    <subcellularLocation>
        <location evidence="1">Secreted</location>
    </subcellularLocation>
</comment>
<comment type="caution">
    <text evidence="6">The sequence shown here is derived from an EMBL/GenBank/DDBJ whole genome shotgun (WGS) entry which is preliminary data.</text>
</comment>
<feature type="compositionally biased region" description="Basic and acidic residues" evidence="5">
    <location>
        <begin position="341"/>
        <end position="354"/>
    </location>
</feature>
<feature type="region of interest" description="Disordered" evidence="5">
    <location>
        <begin position="341"/>
        <end position="363"/>
    </location>
</feature>
<keyword evidence="7" id="KW-1185">Reference proteome</keyword>
<sequence length="461" mass="48334">MGTLRSLPSFSSSNAHAISSDGQWVVGSSTSYAGIRAFLWSRDTDMINLGVLPLPLGGSASVAYGVSGDGSIVVGSCSGESGTYAFRWTDESGMVSLGDLPGGDPLSTATAISADGSTIVGFASPSGGLTGVLFQENGTDPTSVGDFTGGGTYSRLTDVCADGNIAIGLGSDDDHYQAAVWDPEHGLRKIKDLLAESGMPLEGWAIYEATAISDDGDTIVGNARDPSSRFQPWMLTGVRKLISGEDFSDIVAPVPVVVRFQLAPDLEVDPPPTLRITATPNGPMAPTEIEHALSSGDSTAPLPLLSGGNYEITASGSGLISVESISLHVEEETTVTLVLDSDRDGDGLSDRDEATWGTDPDLADTDGDGFSDGFEVAHGFDPLDPESTPESRLSVIASPSESSRRLQFYAAAGIDYRLEVSTDLVTWEPWGESFTGDGEAHLREIPDEAPVTQFFRLLREP</sequence>
<keyword evidence="4" id="KW-0106">Calcium</keyword>
<dbReference type="NCBIfam" id="TIGR02913">
    <property type="entry name" value="HAF_rpt"/>
    <property type="match status" value="2"/>
</dbReference>
<protein>
    <submittedName>
        <fullName evidence="6">Putative HAF family extracellular repeat protein</fullName>
    </submittedName>
</protein>
<dbReference type="AlphaFoldDB" id="A0A840V4Z9"/>
<dbReference type="Proteomes" id="UP000557717">
    <property type="component" value="Unassembled WGS sequence"/>
</dbReference>
<organism evidence="6 7">
    <name type="scientific">Haloferula luteola</name>
    <dbReference type="NCBI Taxonomy" id="595692"/>
    <lineage>
        <taxon>Bacteria</taxon>
        <taxon>Pseudomonadati</taxon>
        <taxon>Verrucomicrobiota</taxon>
        <taxon>Verrucomicrobiia</taxon>
        <taxon>Verrucomicrobiales</taxon>
        <taxon>Verrucomicrobiaceae</taxon>
        <taxon>Haloferula</taxon>
    </lineage>
</organism>
<evidence type="ECO:0000256" key="5">
    <source>
        <dbReference type="SAM" id="MobiDB-lite"/>
    </source>
</evidence>
<evidence type="ECO:0000256" key="1">
    <source>
        <dbReference type="ARBA" id="ARBA00004613"/>
    </source>
</evidence>
<dbReference type="InterPro" id="IPR059100">
    <property type="entry name" value="TSP3_bac"/>
</dbReference>
<evidence type="ECO:0000313" key="7">
    <source>
        <dbReference type="Proteomes" id="UP000557717"/>
    </source>
</evidence>
<dbReference type="InterPro" id="IPR014262">
    <property type="entry name" value="HAF_rpt"/>
</dbReference>
<keyword evidence="3" id="KW-0732">Signal</keyword>
<accession>A0A840V4Z9</accession>
<dbReference type="RefSeq" id="WP_184020665.1">
    <property type="nucleotide sequence ID" value="NZ_JACHFD010000020.1"/>
</dbReference>
<proteinExistence type="predicted"/>
<dbReference type="SUPFAM" id="SSF82171">
    <property type="entry name" value="DPP6 N-terminal domain-like"/>
    <property type="match status" value="1"/>
</dbReference>
<evidence type="ECO:0000256" key="3">
    <source>
        <dbReference type="ARBA" id="ARBA00022729"/>
    </source>
</evidence>
<reference evidence="6 7" key="1">
    <citation type="submission" date="2020-08" db="EMBL/GenBank/DDBJ databases">
        <title>Genomic Encyclopedia of Type Strains, Phase IV (KMG-IV): sequencing the most valuable type-strain genomes for metagenomic binning, comparative biology and taxonomic classification.</title>
        <authorList>
            <person name="Goeker M."/>
        </authorList>
    </citation>
    <scope>NUCLEOTIDE SEQUENCE [LARGE SCALE GENOMIC DNA]</scope>
    <source>
        <strain evidence="6 7">YC6886</strain>
    </source>
</reference>
<dbReference type="Pfam" id="PF18884">
    <property type="entry name" value="TSP3_bac"/>
    <property type="match status" value="2"/>
</dbReference>
<keyword evidence="2" id="KW-0964">Secreted</keyword>
<evidence type="ECO:0000313" key="6">
    <source>
        <dbReference type="EMBL" id="MBB5353095.1"/>
    </source>
</evidence>
<name>A0A840V4Z9_9BACT</name>
<evidence type="ECO:0000256" key="4">
    <source>
        <dbReference type="ARBA" id="ARBA00022837"/>
    </source>
</evidence>
<evidence type="ECO:0000256" key="2">
    <source>
        <dbReference type="ARBA" id="ARBA00022525"/>
    </source>
</evidence>
<gene>
    <name evidence="6" type="ORF">HNR46_003348</name>
</gene>
<dbReference type="EMBL" id="JACHFD010000020">
    <property type="protein sequence ID" value="MBB5353095.1"/>
    <property type="molecule type" value="Genomic_DNA"/>
</dbReference>